<gene>
    <name evidence="1" type="ORF">CH357_15120</name>
</gene>
<dbReference type="InterPro" id="IPR021808">
    <property type="entry name" value="DUF3383"/>
</dbReference>
<comment type="caution">
    <text evidence="1">The sequence shown here is derived from an EMBL/GenBank/DDBJ whole genome shotgun (WGS) entry which is preliminary data.</text>
</comment>
<proteinExistence type="predicted"/>
<reference evidence="1 2" key="1">
    <citation type="submission" date="2017-07" db="EMBL/GenBank/DDBJ databases">
        <title>Leptospira spp. isolated from tropical soils.</title>
        <authorList>
            <person name="Thibeaux R."/>
            <person name="Iraola G."/>
            <person name="Ferres I."/>
            <person name="Bierque E."/>
            <person name="Girault D."/>
            <person name="Soupe-Gilbert M.-E."/>
            <person name="Picardeau M."/>
            <person name="Goarant C."/>
        </authorList>
    </citation>
    <scope>NUCLEOTIDE SEQUENCE [LARGE SCALE GENOMIC DNA]</scope>
    <source>
        <strain evidence="1 2">MCA1-C-A1</strain>
    </source>
</reference>
<organism evidence="1 2">
    <name type="scientific">Leptospira hartskeerlii</name>
    <dbReference type="NCBI Taxonomy" id="2023177"/>
    <lineage>
        <taxon>Bacteria</taxon>
        <taxon>Pseudomonadati</taxon>
        <taxon>Spirochaetota</taxon>
        <taxon>Spirochaetia</taxon>
        <taxon>Leptospirales</taxon>
        <taxon>Leptospiraceae</taxon>
        <taxon>Leptospira</taxon>
    </lineage>
</organism>
<dbReference type="EMBL" id="NPDN01000008">
    <property type="protein sequence ID" value="PJZ24407.1"/>
    <property type="molecule type" value="Genomic_DNA"/>
</dbReference>
<keyword evidence="2" id="KW-1185">Reference proteome</keyword>
<sequence length="342" mass="37258">MAFINDIIIDITRGTQGLTQKSFRPLILKAGDSSATALEKNIVSDLTDLTSAGFTSSDDVYKMASAMFAQSPKPEDIMIVVSPDTISEALDELRGLDDNFYAICVTSRAKADLNAAGTWANANKKFFFGCSSDITSLDSRNVDREAYLIHNNAPADFPECAWVGQNIPKQPGSTTFKWKRLNGQNASTFSKTELTTIRTSKGQALQAMSGATYVNEGTTTSGEFIDVIVGQDWVEDQLQIDLLSLFLNNEKIALDDSGIAQVEGVVRNVLKRAGDAGIVARASSEDDLKLSDDKVYMSQVFVPRRADISVNDRANRELKGIKFVYYLAGAIHKVNVNGLITV</sequence>
<dbReference type="Proteomes" id="UP000232196">
    <property type="component" value="Unassembled WGS sequence"/>
</dbReference>
<evidence type="ECO:0000313" key="2">
    <source>
        <dbReference type="Proteomes" id="UP000232196"/>
    </source>
</evidence>
<dbReference type="AlphaFoldDB" id="A0A2M9X9N7"/>
<evidence type="ECO:0008006" key="3">
    <source>
        <dbReference type="Google" id="ProtNLM"/>
    </source>
</evidence>
<protein>
    <recommendedName>
        <fullName evidence="3">DUF3383 domain-containing protein</fullName>
    </recommendedName>
</protein>
<accession>A0A2M9X9N7</accession>
<name>A0A2M9X9N7_9LEPT</name>
<dbReference type="RefSeq" id="WP_100707610.1">
    <property type="nucleotide sequence ID" value="NZ_NPDL01000007.1"/>
</dbReference>
<dbReference type="OrthoDB" id="339731at2"/>
<dbReference type="Pfam" id="PF11863">
    <property type="entry name" value="DUF3383"/>
    <property type="match status" value="1"/>
</dbReference>
<evidence type="ECO:0000313" key="1">
    <source>
        <dbReference type="EMBL" id="PJZ24407.1"/>
    </source>
</evidence>